<reference evidence="2 3" key="1">
    <citation type="journal article" date="2020" name="Nature">
        <title>Six reference-quality genomes reveal evolution of bat adaptations.</title>
        <authorList>
            <person name="Jebb D."/>
            <person name="Huang Z."/>
            <person name="Pippel M."/>
            <person name="Hughes G.M."/>
            <person name="Lavrichenko K."/>
            <person name="Devanna P."/>
            <person name="Winkler S."/>
            <person name="Jermiin L.S."/>
            <person name="Skirmuntt E.C."/>
            <person name="Katzourakis A."/>
            <person name="Burkitt-Gray L."/>
            <person name="Ray D.A."/>
            <person name="Sullivan K.A.M."/>
            <person name="Roscito J.G."/>
            <person name="Kirilenko B.M."/>
            <person name="Davalos L.M."/>
            <person name="Corthals A.P."/>
            <person name="Power M.L."/>
            <person name="Jones G."/>
            <person name="Ransome R.D."/>
            <person name="Dechmann D.K.N."/>
            <person name="Locatelli A.G."/>
            <person name="Puechmaille S.J."/>
            <person name="Fedrigo O."/>
            <person name="Jarvis E.D."/>
            <person name="Hiller M."/>
            <person name="Vernes S.C."/>
            <person name="Myers E.W."/>
            <person name="Teeling E.C."/>
        </authorList>
    </citation>
    <scope>NUCLEOTIDE SEQUENCE [LARGE SCALE GENOMIC DNA]</scope>
    <source>
        <strain evidence="2">MRouAeg1</strain>
        <tissue evidence="2">Muscle</tissue>
    </source>
</reference>
<evidence type="ECO:0000313" key="2">
    <source>
        <dbReference type="EMBL" id="KAF6422850.1"/>
    </source>
</evidence>
<protein>
    <submittedName>
        <fullName evidence="2">Uncharacterized protein</fullName>
    </submittedName>
</protein>
<evidence type="ECO:0000256" key="1">
    <source>
        <dbReference type="SAM" id="MobiDB-lite"/>
    </source>
</evidence>
<proteinExistence type="predicted"/>
<accession>A0A7J8DIB5</accession>
<dbReference type="EMBL" id="JACASE010000012">
    <property type="protein sequence ID" value="KAF6422850.1"/>
    <property type="molecule type" value="Genomic_DNA"/>
</dbReference>
<gene>
    <name evidence="2" type="ORF">HJG63_008646</name>
</gene>
<keyword evidence="3" id="KW-1185">Reference proteome</keyword>
<feature type="compositionally biased region" description="Polar residues" evidence="1">
    <location>
        <begin position="64"/>
        <end position="73"/>
    </location>
</feature>
<comment type="caution">
    <text evidence="2">The sequence shown here is derived from an EMBL/GenBank/DDBJ whole genome shotgun (WGS) entry which is preliminary data.</text>
</comment>
<organism evidence="2 3">
    <name type="scientific">Rousettus aegyptiacus</name>
    <name type="common">Egyptian fruit bat</name>
    <name type="synonym">Pteropus aegyptiacus</name>
    <dbReference type="NCBI Taxonomy" id="9407"/>
    <lineage>
        <taxon>Eukaryota</taxon>
        <taxon>Metazoa</taxon>
        <taxon>Chordata</taxon>
        <taxon>Craniata</taxon>
        <taxon>Vertebrata</taxon>
        <taxon>Euteleostomi</taxon>
        <taxon>Mammalia</taxon>
        <taxon>Eutheria</taxon>
        <taxon>Laurasiatheria</taxon>
        <taxon>Chiroptera</taxon>
        <taxon>Yinpterochiroptera</taxon>
        <taxon>Pteropodoidea</taxon>
        <taxon>Pteropodidae</taxon>
        <taxon>Rousettinae</taxon>
        <taxon>Rousettus</taxon>
    </lineage>
</organism>
<feature type="region of interest" description="Disordered" evidence="1">
    <location>
        <begin position="140"/>
        <end position="177"/>
    </location>
</feature>
<name>A0A7J8DIB5_ROUAE</name>
<evidence type="ECO:0000313" key="3">
    <source>
        <dbReference type="Proteomes" id="UP000593571"/>
    </source>
</evidence>
<feature type="compositionally biased region" description="Basic and acidic residues" evidence="1">
    <location>
        <begin position="27"/>
        <end position="39"/>
    </location>
</feature>
<dbReference type="AlphaFoldDB" id="A0A7J8DIB5"/>
<dbReference type="Proteomes" id="UP000593571">
    <property type="component" value="Unassembled WGS sequence"/>
</dbReference>
<sequence length="177" mass="19193">MDGDFSGQSFRWRGQGRGASERRRRRGEAQDRAGGRELGRGCGSYLPMALPPGASARHPPISLRRSNGQVPQTPGSRSRRGGGQWGAGPGPPSARAPQSAAHRPFRWHLGSWLPSAALCPSGPRPIPPARSEGARRLAFSSASGRCETKHQDRLANNRPVVARRRVERRTPSLKRGI</sequence>
<feature type="compositionally biased region" description="Basic and acidic residues" evidence="1">
    <location>
        <begin position="146"/>
        <end position="155"/>
    </location>
</feature>
<feature type="region of interest" description="Disordered" evidence="1">
    <location>
        <begin position="1"/>
        <end position="102"/>
    </location>
</feature>